<reference evidence="2" key="2">
    <citation type="submission" date="2015-01" db="EMBL/GenBank/DDBJ databases">
        <title>Evolutionary Origins and Diversification of the Mycorrhizal Mutualists.</title>
        <authorList>
            <consortium name="DOE Joint Genome Institute"/>
            <consortium name="Mycorrhizal Genomics Consortium"/>
            <person name="Kohler A."/>
            <person name="Kuo A."/>
            <person name="Nagy L.G."/>
            <person name="Floudas D."/>
            <person name="Copeland A."/>
            <person name="Barry K.W."/>
            <person name="Cichocki N."/>
            <person name="Veneault-Fourrey C."/>
            <person name="LaButti K."/>
            <person name="Lindquist E.A."/>
            <person name="Lipzen A."/>
            <person name="Lundell T."/>
            <person name="Morin E."/>
            <person name="Murat C."/>
            <person name="Riley R."/>
            <person name="Ohm R."/>
            <person name="Sun H."/>
            <person name="Tunlid A."/>
            <person name="Henrissat B."/>
            <person name="Grigoriev I.V."/>
            <person name="Hibbett D.S."/>
            <person name="Martin F."/>
        </authorList>
    </citation>
    <scope>NUCLEOTIDE SEQUENCE [LARGE SCALE GENOMIC DNA]</scope>
    <source>
        <strain evidence="2">Foug A</strain>
    </source>
</reference>
<organism evidence="1 2">
    <name type="scientific">Scleroderma citrinum Foug A</name>
    <dbReference type="NCBI Taxonomy" id="1036808"/>
    <lineage>
        <taxon>Eukaryota</taxon>
        <taxon>Fungi</taxon>
        <taxon>Dikarya</taxon>
        <taxon>Basidiomycota</taxon>
        <taxon>Agaricomycotina</taxon>
        <taxon>Agaricomycetes</taxon>
        <taxon>Agaricomycetidae</taxon>
        <taxon>Boletales</taxon>
        <taxon>Sclerodermatineae</taxon>
        <taxon>Sclerodermataceae</taxon>
        <taxon>Scleroderma</taxon>
    </lineage>
</organism>
<accession>A0A0C3E005</accession>
<dbReference type="EMBL" id="KN822051">
    <property type="protein sequence ID" value="KIM61456.1"/>
    <property type="molecule type" value="Genomic_DNA"/>
</dbReference>
<reference evidence="1 2" key="1">
    <citation type="submission" date="2014-04" db="EMBL/GenBank/DDBJ databases">
        <authorList>
            <consortium name="DOE Joint Genome Institute"/>
            <person name="Kuo A."/>
            <person name="Kohler A."/>
            <person name="Nagy L.G."/>
            <person name="Floudas D."/>
            <person name="Copeland A."/>
            <person name="Barry K.W."/>
            <person name="Cichocki N."/>
            <person name="Veneault-Fourrey C."/>
            <person name="LaButti K."/>
            <person name="Lindquist E.A."/>
            <person name="Lipzen A."/>
            <person name="Lundell T."/>
            <person name="Morin E."/>
            <person name="Murat C."/>
            <person name="Sun H."/>
            <person name="Tunlid A."/>
            <person name="Henrissat B."/>
            <person name="Grigoriev I.V."/>
            <person name="Hibbett D.S."/>
            <person name="Martin F."/>
            <person name="Nordberg H.P."/>
            <person name="Cantor M.N."/>
            <person name="Hua S.X."/>
        </authorList>
    </citation>
    <scope>NUCLEOTIDE SEQUENCE [LARGE SCALE GENOMIC DNA]</scope>
    <source>
        <strain evidence="1 2">Foug A</strain>
    </source>
</reference>
<evidence type="ECO:0000313" key="1">
    <source>
        <dbReference type="EMBL" id="KIM61456.1"/>
    </source>
</evidence>
<protein>
    <submittedName>
        <fullName evidence="1">Uncharacterized protein</fullName>
    </submittedName>
</protein>
<evidence type="ECO:0000313" key="2">
    <source>
        <dbReference type="Proteomes" id="UP000053989"/>
    </source>
</evidence>
<dbReference type="OrthoDB" id="6613063at2759"/>
<proteinExistence type="predicted"/>
<dbReference type="STRING" id="1036808.A0A0C3E005"/>
<keyword evidence="2" id="KW-1185">Reference proteome</keyword>
<dbReference type="AlphaFoldDB" id="A0A0C3E005"/>
<name>A0A0C3E005_9AGAM</name>
<dbReference type="InParanoid" id="A0A0C3E005"/>
<sequence>MHAAGVIKPAQDSCDATFVRYETLVDKYACQKKRQPEYEMKTFYGQLQHIFVVSLPSDADLHIPEPTVHILASIKTCKVERSNATLDIHYYSKVGGLDILDITCIQCVVGRIPCANNSWAIIDRSGDLARAFYVPETGDE</sequence>
<dbReference type="Proteomes" id="UP000053989">
    <property type="component" value="Unassembled WGS sequence"/>
</dbReference>
<gene>
    <name evidence="1" type="ORF">SCLCIDRAFT_871030</name>
</gene>
<dbReference type="HOGENOM" id="CLU_085135_2_0_1"/>